<feature type="domain" description="HDOD" evidence="2">
    <location>
        <begin position="137"/>
        <end position="332"/>
    </location>
</feature>
<name>A0A1I7JLN7_9BURK</name>
<organism evidence="3 4">
    <name type="scientific">Pseudoduganella namucuonensis</name>
    <dbReference type="NCBI Taxonomy" id="1035707"/>
    <lineage>
        <taxon>Bacteria</taxon>
        <taxon>Pseudomonadati</taxon>
        <taxon>Pseudomonadota</taxon>
        <taxon>Betaproteobacteria</taxon>
        <taxon>Burkholderiales</taxon>
        <taxon>Oxalobacteraceae</taxon>
        <taxon>Telluria group</taxon>
        <taxon>Pseudoduganella</taxon>
    </lineage>
</organism>
<evidence type="ECO:0000259" key="2">
    <source>
        <dbReference type="PROSITE" id="PS51833"/>
    </source>
</evidence>
<dbReference type="Proteomes" id="UP000199391">
    <property type="component" value="Unassembled WGS sequence"/>
</dbReference>
<dbReference type="PANTHER" id="PTHR33525">
    <property type="match status" value="1"/>
</dbReference>
<dbReference type="PROSITE" id="PS51833">
    <property type="entry name" value="HDOD"/>
    <property type="match status" value="1"/>
</dbReference>
<keyword evidence="4" id="KW-1185">Reference proteome</keyword>
<dbReference type="Gene3D" id="1.10.3210.10">
    <property type="entry name" value="Hypothetical protein af1432"/>
    <property type="match status" value="1"/>
</dbReference>
<feature type="compositionally biased region" description="Low complexity" evidence="1">
    <location>
        <begin position="27"/>
        <end position="75"/>
    </location>
</feature>
<dbReference type="PANTHER" id="PTHR33525:SF6">
    <property type="entry name" value="HDOD DOMAIN-CONTAINING PROTEIN"/>
    <property type="match status" value="1"/>
</dbReference>
<proteinExistence type="predicted"/>
<dbReference type="STRING" id="1035707.SAMN05216552_101231"/>
<dbReference type="Pfam" id="PF08668">
    <property type="entry name" value="HDOD"/>
    <property type="match status" value="1"/>
</dbReference>
<evidence type="ECO:0000256" key="1">
    <source>
        <dbReference type="SAM" id="MobiDB-lite"/>
    </source>
</evidence>
<reference evidence="4" key="1">
    <citation type="submission" date="2016-10" db="EMBL/GenBank/DDBJ databases">
        <authorList>
            <person name="Varghese N."/>
            <person name="Submissions S."/>
        </authorList>
    </citation>
    <scope>NUCLEOTIDE SEQUENCE [LARGE SCALE GENOMIC DNA]</scope>
    <source>
        <strain evidence="4">CGMCC 1.11014</strain>
    </source>
</reference>
<evidence type="ECO:0000313" key="3">
    <source>
        <dbReference type="EMBL" id="SFU86080.1"/>
    </source>
</evidence>
<dbReference type="AlphaFoldDB" id="A0A1I7JLN7"/>
<gene>
    <name evidence="3" type="ORF">SAMN05216552_101231</name>
</gene>
<sequence>MYQWLKRLINGADEPRGPATPSPPRAPDAASEPGAPPAAVAPARAPTGPAAPRTSAAAVAPAHAATGPAGNATAAKPSTRVAPVPAYGQADHANDRYFAWLFGPVQPDREDISPAEASVLAALADIVRAPQTGADLMRRMPGLLPQLLQSLRSENFHAADVARKISSDLVLVAAVLRLANSTALGSGKPVSSIEHAVMVIGQEGLRQLVTAVAFKPIVDLNSGPYTRQLAPRIWEQAEYCAIACRMLAPSQAVEPLDVFLAGLVQNAGLLVSLRMMDQATGPAHGMGGMGGMGGKQYCERLQNSANLVAAGIAQEWRFPPAVIQAVREQNTLRRGAAQSPMGRVLALADYLAKLKVLSMHGKPEDVDDAMFDALPPEALACHADLEQREH</sequence>
<dbReference type="InterPro" id="IPR013976">
    <property type="entry name" value="HDOD"/>
</dbReference>
<dbReference type="InterPro" id="IPR052340">
    <property type="entry name" value="RNase_Y/CdgJ"/>
</dbReference>
<dbReference type="SUPFAM" id="SSF109604">
    <property type="entry name" value="HD-domain/PDEase-like"/>
    <property type="match status" value="1"/>
</dbReference>
<protein>
    <submittedName>
        <fullName evidence="3">HD-like signal output (HDOD) domain, no enzymatic activity</fullName>
    </submittedName>
</protein>
<evidence type="ECO:0000313" key="4">
    <source>
        <dbReference type="Proteomes" id="UP000199391"/>
    </source>
</evidence>
<dbReference type="EMBL" id="FPBO01000012">
    <property type="protein sequence ID" value="SFU86080.1"/>
    <property type="molecule type" value="Genomic_DNA"/>
</dbReference>
<feature type="region of interest" description="Disordered" evidence="1">
    <location>
        <begin position="9"/>
        <end position="80"/>
    </location>
</feature>
<dbReference type="RefSeq" id="WP_177307203.1">
    <property type="nucleotide sequence ID" value="NZ_FPBO01000012.1"/>
</dbReference>
<accession>A0A1I7JLN7</accession>